<sequence>MNERYIIVEGSEKNVMLDNGVQCFEFRARIPYYEGVPLSQIAFVKIALDNQPVNVEDIRLVAKTDEVFTLEEATTALNFFWEYGEGLRMRVMKGGLPKGSHRLDVEIGISVIYAKKGFGTKSWSFFEI</sequence>
<organism evidence="6 7">
    <name type="scientific">Gallintestinimicrobium propionicum</name>
    <dbReference type="NCBI Taxonomy" id="2981770"/>
    <lineage>
        <taxon>Bacteria</taxon>
        <taxon>Bacillati</taxon>
        <taxon>Bacillota</taxon>
        <taxon>Clostridia</taxon>
        <taxon>Lachnospirales</taxon>
        <taxon>Lachnospiraceae</taxon>
        <taxon>Gallintestinimicrobium</taxon>
    </lineage>
</organism>
<evidence type="ECO:0000256" key="4">
    <source>
        <dbReference type="ARBA" id="ARBA00047208"/>
    </source>
</evidence>
<accession>A0AAE3DMT6</accession>
<dbReference type="AlphaFoldDB" id="A0AAE3DMT6"/>
<comment type="similarity">
    <text evidence="3">Belongs to the C-glycoside deglycosidase beta subunit family.</text>
</comment>
<comment type="caution">
    <text evidence="6">The sequence shown here is derived from an EMBL/GenBank/DDBJ whole genome shotgun (WGS) entry which is preliminary data.</text>
</comment>
<gene>
    <name evidence="6" type="ORF">LKD45_09135</name>
</gene>
<keyword evidence="7" id="KW-1185">Reference proteome</keyword>
<dbReference type="InterPro" id="IPR045959">
    <property type="entry name" value="CGDB"/>
</dbReference>
<dbReference type="RefSeq" id="WP_118762983.1">
    <property type="nucleotide sequence ID" value="NZ_JAJEQF010000021.1"/>
</dbReference>
<reference evidence="6 7" key="1">
    <citation type="submission" date="2021-10" db="EMBL/GenBank/DDBJ databases">
        <title>Anaerobic single-cell dispensing facilitates the cultivation of human gut bacteria.</title>
        <authorList>
            <person name="Afrizal A."/>
        </authorList>
    </citation>
    <scope>NUCLEOTIDE SEQUENCE [LARGE SCALE GENOMIC DNA]</scope>
    <source>
        <strain evidence="6 7">CLA-AA-H244</strain>
    </source>
</reference>
<dbReference type="Pfam" id="PF19906">
    <property type="entry name" value="CGDB"/>
    <property type="match status" value="1"/>
</dbReference>
<name>A0AAE3DMT6_9FIRM</name>
<evidence type="ECO:0000256" key="1">
    <source>
        <dbReference type="ARBA" id="ARBA00023239"/>
    </source>
</evidence>
<feature type="domain" description="C-glycoside deglycosidase beta subunit" evidence="5">
    <location>
        <begin position="3"/>
        <end position="113"/>
    </location>
</feature>
<evidence type="ECO:0000313" key="6">
    <source>
        <dbReference type="EMBL" id="MCC2167852.1"/>
    </source>
</evidence>
<keyword evidence="1" id="KW-0456">Lyase</keyword>
<proteinExistence type="inferred from homology"/>
<evidence type="ECO:0000313" key="7">
    <source>
        <dbReference type="Proteomes" id="UP001199355"/>
    </source>
</evidence>
<evidence type="ECO:0000256" key="3">
    <source>
        <dbReference type="ARBA" id="ARBA00046336"/>
    </source>
</evidence>
<dbReference type="GO" id="GO:0016829">
    <property type="term" value="F:lyase activity"/>
    <property type="evidence" value="ECO:0007669"/>
    <property type="project" value="UniProtKB-KW"/>
</dbReference>
<evidence type="ECO:0000259" key="5">
    <source>
        <dbReference type="Pfam" id="PF19906"/>
    </source>
</evidence>
<evidence type="ECO:0000256" key="2">
    <source>
        <dbReference type="ARBA" id="ARBA00023277"/>
    </source>
</evidence>
<protein>
    <recommendedName>
        <fullName evidence="4">C-deglycosylation enzyme beta subunit</fullName>
    </recommendedName>
</protein>
<dbReference type="Proteomes" id="UP001199355">
    <property type="component" value="Unassembled WGS sequence"/>
</dbReference>
<dbReference type="EMBL" id="JAJEQF010000021">
    <property type="protein sequence ID" value="MCC2167852.1"/>
    <property type="molecule type" value="Genomic_DNA"/>
</dbReference>
<keyword evidence="2" id="KW-0119">Carbohydrate metabolism</keyword>